<evidence type="ECO:0000313" key="3">
    <source>
        <dbReference type="Proteomes" id="UP000024404"/>
    </source>
</evidence>
<dbReference type="AlphaFoldDB" id="A0A8R1TYX5"/>
<keyword evidence="1" id="KW-0472">Membrane</keyword>
<protein>
    <recommendedName>
        <fullName evidence="4">NADH:ubiquinone reductase (H(+)-translocating)</fullName>
    </recommendedName>
</protein>
<evidence type="ECO:0008006" key="4">
    <source>
        <dbReference type="Google" id="ProtNLM"/>
    </source>
</evidence>
<reference evidence="2" key="2">
    <citation type="submission" date="2022-06" db="UniProtKB">
        <authorList>
            <consortium name="EnsemblMetazoa"/>
        </authorList>
    </citation>
    <scope>IDENTIFICATION</scope>
</reference>
<accession>A0A8R1TYX5</accession>
<feature type="transmembrane region" description="Helical" evidence="1">
    <location>
        <begin position="58"/>
        <end position="76"/>
    </location>
</feature>
<sequence>MTTILLPSSRDFFCILSVWAAEAGKIGIESSVLTLVTDGVMLMDCYVYVSLNSDVSSFIFYVGFLAIVFSGFCVLAEEDAKKIVALIAVNIQRLKML</sequence>
<dbReference type="EnsemblMetazoa" id="OVOC748.1">
    <property type="protein sequence ID" value="OVOC748.1"/>
    <property type="gene ID" value="WBGene00237557"/>
</dbReference>
<proteinExistence type="predicted"/>
<dbReference type="Proteomes" id="UP000024404">
    <property type="component" value="Unassembled WGS sequence"/>
</dbReference>
<evidence type="ECO:0000256" key="1">
    <source>
        <dbReference type="SAM" id="Phobius"/>
    </source>
</evidence>
<organism evidence="2 3">
    <name type="scientific">Onchocerca volvulus</name>
    <dbReference type="NCBI Taxonomy" id="6282"/>
    <lineage>
        <taxon>Eukaryota</taxon>
        <taxon>Metazoa</taxon>
        <taxon>Ecdysozoa</taxon>
        <taxon>Nematoda</taxon>
        <taxon>Chromadorea</taxon>
        <taxon>Rhabditida</taxon>
        <taxon>Spirurina</taxon>
        <taxon>Spiruromorpha</taxon>
        <taxon>Filarioidea</taxon>
        <taxon>Onchocercidae</taxon>
        <taxon>Onchocerca</taxon>
    </lineage>
</organism>
<name>A0A8R1TYX5_ONCVO</name>
<reference evidence="3" key="1">
    <citation type="submission" date="2013-10" db="EMBL/GenBank/DDBJ databases">
        <title>Genome sequencing of Onchocerca volvulus.</title>
        <authorList>
            <person name="Cotton J."/>
            <person name="Tsai J."/>
            <person name="Stanley E."/>
            <person name="Tracey A."/>
            <person name="Holroyd N."/>
            <person name="Lustigman S."/>
            <person name="Berriman M."/>
        </authorList>
    </citation>
    <scope>NUCLEOTIDE SEQUENCE</scope>
</reference>
<keyword evidence="1" id="KW-0812">Transmembrane</keyword>
<keyword evidence="3" id="KW-1185">Reference proteome</keyword>
<dbReference type="EMBL" id="CMVM020000020">
    <property type="status" value="NOT_ANNOTATED_CDS"/>
    <property type="molecule type" value="Genomic_DNA"/>
</dbReference>
<keyword evidence="1" id="KW-1133">Transmembrane helix</keyword>
<evidence type="ECO:0000313" key="2">
    <source>
        <dbReference type="EnsemblMetazoa" id="OVOC748.1"/>
    </source>
</evidence>